<keyword evidence="3" id="KW-1185">Reference proteome</keyword>
<dbReference type="GO" id="GO:0016740">
    <property type="term" value="F:transferase activity"/>
    <property type="evidence" value="ECO:0007669"/>
    <property type="project" value="UniProtKB-KW"/>
</dbReference>
<reference evidence="2 3" key="1">
    <citation type="submission" date="2016-10" db="EMBL/GenBank/DDBJ databases">
        <authorList>
            <person name="de Groot N.N."/>
        </authorList>
    </citation>
    <scope>NUCLEOTIDE SEQUENCE [LARGE SCALE GENOMIC DNA]</scope>
    <source>
        <strain evidence="2 3">DSM 43794</strain>
    </source>
</reference>
<evidence type="ECO:0000313" key="3">
    <source>
        <dbReference type="Proteomes" id="UP000217103"/>
    </source>
</evidence>
<gene>
    <name evidence="2" type="ORF">SAMN04489764_0541</name>
</gene>
<dbReference type="AlphaFoldDB" id="A0A1H1AKT2"/>
<organism evidence="2 3">
    <name type="scientific">Thermostaphylospora chromogena</name>
    <dbReference type="NCBI Taxonomy" id="35622"/>
    <lineage>
        <taxon>Bacteria</taxon>
        <taxon>Bacillati</taxon>
        <taxon>Actinomycetota</taxon>
        <taxon>Actinomycetes</taxon>
        <taxon>Streptosporangiales</taxon>
        <taxon>Thermomonosporaceae</taxon>
        <taxon>Thermostaphylospora</taxon>
    </lineage>
</organism>
<dbReference type="Pfam" id="PF01636">
    <property type="entry name" value="APH"/>
    <property type="match status" value="1"/>
</dbReference>
<dbReference type="STRING" id="35622.SAMN04489764_0541"/>
<dbReference type="Gene3D" id="1.10.510.10">
    <property type="entry name" value="Transferase(Phosphotransferase) domain 1"/>
    <property type="match status" value="1"/>
</dbReference>
<evidence type="ECO:0000313" key="2">
    <source>
        <dbReference type="EMBL" id="SDQ40298.1"/>
    </source>
</evidence>
<sequence>MKDLPEGVGEAEVRTALTAWGLAAASLTYAPVGFGDYHWVAAEPGSTGRWFVTVADLAHKRHCGDGPAAAFRGLRRAMETARVLRDGRPAAAGPGGAEAEERTAEPARDFVVAPLRAADGETVRGIGERYAVSVFPFVDGDGGDFGDALPPHRRARVLEALADLHRATPPAVTPVLSPDLPDRDRLARDLAETDRPWTGGPFSEPAGELLAAVAPRLSRLLEEFAHRAAEIGEWSDGFVVTHGEPHPGNLLWRGERCMLVDWDTAGLAPPERDLWLVGADPDELAAYARATGRRPDRTVMEFYRLRWALADVAEFIRLFRSPHDRTPDTEVAWRGLTDTVDHLTRGEAF</sequence>
<name>A0A1H1AKT2_9ACTN</name>
<dbReference type="Gene3D" id="1.20.58.840">
    <property type="match status" value="1"/>
</dbReference>
<feature type="domain" description="Aminoglycoside phosphotransferase" evidence="1">
    <location>
        <begin position="82"/>
        <end position="303"/>
    </location>
</feature>
<evidence type="ECO:0000259" key="1">
    <source>
        <dbReference type="Pfam" id="PF01636"/>
    </source>
</evidence>
<dbReference type="InterPro" id="IPR002575">
    <property type="entry name" value="Aminoglycoside_PTrfase"/>
</dbReference>
<accession>A0A1H1AKT2</accession>
<dbReference type="RefSeq" id="WP_207549840.1">
    <property type="nucleotide sequence ID" value="NZ_FNKK01000002.1"/>
</dbReference>
<dbReference type="SUPFAM" id="SSF56112">
    <property type="entry name" value="Protein kinase-like (PK-like)"/>
    <property type="match status" value="1"/>
</dbReference>
<keyword evidence="2" id="KW-0808">Transferase</keyword>
<dbReference type="Proteomes" id="UP000217103">
    <property type="component" value="Unassembled WGS sequence"/>
</dbReference>
<dbReference type="EMBL" id="FNKK01000002">
    <property type="protein sequence ID" value="SDQ40298.1"/>
    <property type="molecule type" value="Genomic_DNA"/>
</dbReference>
<proteinExistence type="predicted"/>
<protein>
    <submittedName>
        <fullName evidence="2">Spectinomycin phosphotransferase</fullName>
    </submittedName>
</protein>
<dbReference type="InterPro" id="IPR011009">
    <property type="entry name" value="Kinase-like_dom_sf"/>
</dbReference>